<gene>
    <name evidence="2" type="ORF">Bca52824_027070</name>
</gene>
<dbReference type="PANTHER" id="PTHR37248">
    <property type="entry name" value="TRANSLATION INITIATION FACTOR"/>
    <property type="match status" value="1"/>
</dbReference>
<organism evidence="2 3">
    <name type="scientific">Brassica carinata</name>
    <name type="common">Ethiopian mustard</name>
    <name type="synonym">Abyssinian cabbage</name>
    <dbReference type="NCBI Taxonomy" id="52824"/>
    <lineage>
        <taxon>Eukaryota</taxon>
        <taxon>Viridiplantae</taxon>
        <taxon>Streptophyta</taxon>
        <taxon>Embryophyta</taxon>
        <taxon>Tracheophyta</taxon>
        <taxon>Spermatophyta</taxon>
        <taxon>Magnoliopsida</taxon>
        <taxon>eudicotyledons</taxon>
        <taxon>Gunneridae</taxon>
        <taxon>Pentapetalae</taxon>
        <taxon>rosids</taxon>
        <taxon>malvids</taxon>
        <taxon>Brassicales</taxon>
        <taxon>Brassicaceae</taxon>
        <taxon>Brassiceae</taxon>
        <taxon>Brassica</taxon>
    </lineage>
</organism>
<evidence type="ECO:0000256" key="1">
    <source>
        <dbReference type="SAM" id="MobiDB-lite"/>
    </source>
</evidence>
<dbReference type="AlphaFoldDB" id="A0A8X7V9I1"/>
<sequence length="434" mass="47569">MPPRRKAKKGVKRTEEDKKEDKEIQREEKREDLVDEEEAERQAAAIRAIRDVEIEHTLTALSLLCSYFTEEQIQTPVLAFFKDNLPDLSMARNEESGEIELKWNDSDGVENVNDSILKRLSMGFPDLYNSRPSLGGYNNVGGSMLGTGYTHLENLGTSANQMLASHDALRTPVVNGQRLSFGMTPKTRRQPKPGETMLSVHGSPLGVYKEDDNMGAINVSSGWSQVTGSVTLFTAPIDTAPSPAPHVITRCICCSSIHDIYSLLQRLCFGFSSVYSRSVNNGSLHTIKTKPSAGVPLRTALSQPMQETLPSVKLVVRASSGIDETRSSSHILDSSPNCFAGLSDFNDQFRALLPPSRVALCSAVDSYSDEIGNRATSPTPPLYSVTLSPLDCRCFEIHVGKCFRPRVGTLPPSPAAHLCLIFVTKQTMICCSEV</sequence>
<dbReference type="EMBL" id="JAAMPC010000006">
    <property type="protein sequence ID" value="KAG2307322.1"/>
    <property type="molecule type" value="Genomic_DNA"/>
</dbReference>
<keyword evidence="3" id="KW-1185">Reference proteome</keyword>
<proteinExistence type="predicted"/>
<comment type="caution">
    <text evidence="2">The sequence shown here is derived from an EMBL/GenBank/DDBJ whole genome shotgun (WGS) entry which is preliminary data.</text>
</comment>
<protein>
    <submittedName>
        <fullName evidence="2">Uncharacterized protein</fullName>
    </submittedName>
</protein>
<accession>A0A8X7V9I1</accession>
<reference evidence="2 3" key="1">
    <citation type="submission" date="2020-02" db="EMBL/GenBank/DDBJ databases">
        <authorList>
            <person name="Ma Q."/>
            <person name="Huang Y."/>
            <person name="Song X."/>
            <person name="Pei D."/>
        </authorList>
    </citation>
    <scope>NUCLEOTIDE SEQUENCE [LARGE SCALE GENOMIC DNA]</scope>
    <source>
        <strain evidence="2">Sxm20200214</strain>
        <tissue evidence="2">Leaf</tissue>
    </source>
</reference>
<dbReference type="OrthoDB" id="1920481at2759"/>
<evidence type="ECO:0000313" key="2">
    <source>
        <dbReference type="EMBL" id="KAG2307322.1"/>
    </source>
</evidence>
<dbReference type="PANTHER" id="PTHR37248:SF1">
    <property type="entry name" value="TRANSLATION INITIATION FACTOR"/>
    <property type="match status" value="1"/>
</dbReference>
<name>A0A8X7V9I1_BRACI</name>
<dbReference type="Proteomes" id="UP000886595">
    <property type="component" value="Unassembled WGS sequence"/>
</dbReference>
<evidence type="ECO:0000313" key="3">
    <source>
        <dbReference type="Proteomes" id="UP000886595"/>
    </source>
</evidence>
<feature type="region of interest" description="Disordered" evidence="1">
    <location>
        <begin position="1"/>
        <end position="38"/>
    </location>
</feature>
<feature type="compositionally biased region" description="Basic residues" evidence="1">
    <location>
        <begin position="1"/>
        <end position="11"/>
    </location>
</feature>
<feature type="compositionally biased region" description="Basic and acidic residues" evidence="1">
    <location>
        <begin position="12"/>
        <end position="32"/>
    </location>
</feature>